<organism evidence="2 3">
    <name type="scientific">Caenorhabditis auriculariae</name>
    <dbReference type="NCBI Taxonomy" id="2777116"/>
    <lineage>
        <taxon>Eukaryota</taxon>
        <taxon>Metazoa</taxon>
        <taxon>Ecdysozoa</taxon>
        <taxon>Nematoda</taxon>
        <taxon>Chromadorea</taxon>
        <taxon>Rhabditida</taxon>
        <taxon>Rhabditina</taxon>
        <taxon>Rhabditomorpha</taxon>
        <taxon>Rhabditoidea</taxon>
        <taxon>Rhabditidae</taxon>
        <taxon>Peloderinae</taxon>
        <taxon>Caenorhabditis</taxon>
    </lineage>
</organism>
<feature type="region of interest" description="Disordered" evidence="1">
    <location>
        <begin position="168"/>
        <end position="199"/>
    </location>
</feature>
<gene>
    <name evidence="2" type="ORF">CAUJ_LOCUS8574</name>
</gene>
<keyword evidence="3" id="KW-1185">Reference proteome</keyword>
<accession>A0A8S1HBS8</accession>
<evidence type="ECO:0000313" key="2">
    <source>
        <dbReference type="EMBL" id="CAD6192655.1"/>
    </source>
</evidence>
<name>A0A8S1HBS8_9PELO</name>
<dbReference type="AlphaFoldDB" id="A0A8S1HBS8"/>
<reference evidence="2" key="1">
    <citation type="submission" date="2020-10" db="EMBL/GenBank/DDBJ databases">
        <authorList>
            <person name="Kikuchi T."/>
        </authorList>
    </citation>
    <scope>NUCLEOTIDE SEQUENCE</scope>
    <source>
        <strain evidence="2">NKZ352</strain>
    </source>
</reference>
<dbReference type="Proteomes" id="UP000835052">
    <property type="component" value="Unassembled WGS sequence"/>
</dbReference>
<feature type="compositionally biased region" description="Polar residues" evidence="1">
    <location>
        <begin position="43"/>
        <end position="57"/>
    </location>
</feature>
<evidence type="ECO:0000256" key="1">
    <source>
        <dbReference type="SAM" id="MobiDB-lite"/>
    </source>
</evidence>
<sequence>MKGQNNQEKSSDNSSVESHSMQDLREILAHTQPMGTSVPPSPVANQKPSPVANQNSEVPLRFSPVNCPVIDEEDVNGGTRPLVRFLSEYRPSGAVGPPPTRRFSLFARRHSTNPQVSNDFTSAWLRTSNFDLNRDPVAGGSSNDNSDPMGVLSRDDSMEAGVAFQVGENIERPDRLPRRLSLDDESNDGTPEPETTARSAEDMWIHNKTAKFKFNHMLPLGLPNLEEASLVLPLGLPNLEEASSVLLLGLPNQKKPL</sequence>
<comment type="caution">
    <text evidence="2">The sequence shown here is derived from an EMBL/GenBank/DDBJ whole genome shotgun (WGS) entry which is preliminary data.</text>
</comment>
<feature type="compositionally biased region" description="Basic and acidic residues" evidence="1">
    <location>
        <begin position="169"/>
        <end position="182"/>
    </location>
</feature>
<evidence type="ECO:0000313" key="3">
    <source>
        <dbReference type="Proteomes" id="UP000835052"/>
    </source>
</evidence>
<proteinExistence type="predicted"/>
<feature type="compositionally biased region" description="Polar residues" evidence="1">
    <location>
        <begin position="1"/>
        <end position="19"/>
    </location>
</feature>
<feature type="region of interest" description="Disordered" evidence="1">
    <location>
        <begin position="1"/>
        <end position="57"/>
    </location>
</feature>
<protein>
    <submittedName>
        <fullName evidence="2">Uncharacterized protein</fullName>
    </submittedName>
</protein>
<dbReference type="EMBL" id="CAJGYM010000029">
    <property type="protein sequence ID" value="CAD6192655.1"/>
    <property type="molecule type" value="Genomic_DNA"/>
</dbReference>